<evidence type="ECO:0000256" key="8">
    <source>
        <dbReference type="ARBA" id="ARBA00022989"/>
    </source>
</evidence>
<feature type="transmembrane region" description="Helical" evidence="10">
    <location>
        <begin position="172"/>
        <end position="194"/>
    </location>
</feature>
<comment type="subcellular location">
    <subcellularLocation>
        <location evidence="10">Cell inner membrane</location>
        <topology evidence="10">Multi-pass membrane protein</topology>
    </subcellularLocation>
    <subcellularLocation>
        <location evidence="1">Cell membrane</location>
        <topology evidence="1">Multi-pass membrane protein</topology>
    </subcellularLocation>
</comment>
<gene>
    <name evidence="10" type="primary">dtpB</name>
    <name evidence="11" type="ORF">KPNJ2_00267</name>
</gene>
<dbReference type="GO" id="GO:0015031">
    <property type="term" value="P:protein transport"/>
    <property type="evidence" value="ECO:0007669"/>
    <property type="project" value="UniProtKB-KW"/>
</dbReference>
<evidence type="ECO:0000256" key="9">
    <source>
        <dbReference type="ARBA" id="ARBA00023136"/>
    </source>
</evidence>
<protein>
    <recommendedName>
        <fullName evidence="10">Dipeptide and tripeptide permease B</fullName>
    </recommendedName>
</protein>
<keyword evidence="5 10" id="KW-0812">Transmembrane</keyword>
<keyword evidence="6 10" id="KW-0571">Peptide transport</keyword>
<feature type="transmembrane region" description="Helical" evidence="10">
    <location>
        <begin position="442"/>
        <end position="464"/>
    </location>
</feature>
<dbReference type="InterPro" id="IPR000109">
    <property type="entry name" value="POT_fam"/>
</dbReference>
<dbReference type="InterPro" id="IPR036259">
    <property type="entry name" value="MFS_trans_sf"/>
</dbReference>
<dbReference type="InterPro" id="IPR050171">
    <property type="entry name" value="MFS_Transporters"/>
</dbReference>
<feature type="transmembrane region" description="Helical" evidence="10">
    <location>
        <begin position="265"/>
        <end position="281"/>
    </location>
</feature>
<organism evidence="11 12">
    <name type="scientific">Klebsiella pneumoniae 30684/NJST258_2</name>
    <dbReference type="NCBI Taxonomy" id="1420013"/>
    <lineage>
        <taxon>Bacteria</taxon>
        <taxon>Pseudomonadati</taxon>
        <taxon>Pseudomonadota</taxon>
        <taxon>Gammaproteobacteria</taxon>
        <taxon>Enterobacterales</taxon>
        <taxon>Enterobacteriaceae</taxon>
        <taxon>Klebsiella/Raoultella group</taxon>
        <taxon>Klebsiella</taxon>
        <taxon>Klebsiella pneumoniae complex</taxon>
    </lineage>
</organism>
<evidence type="ECO:0000256" key="2">
    <source>
        <dbReference type="ARBA" id="ARBA00022448"/>
    </source>
</evidence>
<evidence type="ECO:0000256" key="3">
    <source>
        <dbReference type="ARBA" id="ARBA00022475"/>
    </source>
</evidence>
<comment type="function">
    <text evidence="10">Proton-dependent permease that transports di- and tripeptides.</text>
</comment>
<dbReference type="EMBL" id="CP006918">
    <property type="protein sequence ID" value="AHM77047.1"/>
    <property type="molecule type" value="Genomic_DNA"/>
</dbReference>
<feature type="transmembrane region" description="Helical" evidence="10">
    <location>
        <begin position="410"/>
        <end position="435"/>
    </location>
</feature>
<keyword evidence="9 10" id="KW-0472">Membrane</keyword>
<evidence type="ECO:0000256" key="5">
    <source>
        <dbReference type="ARBA" id="ARBA00022692"/>
    </source>
</evidence>
<feature type="transmembrane region" description="Helical" evidence="10">
    <location>
        <begin position="55"/>
        <end position="73"/>
    </location>
</feature>
<dbReference type="AlphaFoldDB" id="W8USX7"/>
<dbReference type="InterPro" id="IPR018456">
    <property type="entry name" value="PTR2_symporter_CS"/>
</dbReference>
<dbReference type="GO" id="GO:0015333">
    <property type="term" value="F:peptide:proton symporter activity"/>
    <property type="evidence" value="ECO:0007669"/>
    <property type="project" value="UniProtKB-UniRule"/>
</dbReference>
<dbReference type="HAMAP" id="MF_01879">
    <property type="entry name" value="PTR2_DtpB_subfam"/>
    <property type="match status" value="1"/>
</dbReference>
<dbReference type="GO" id="GO:0035443">
    <property type="term" value="P:tripeptide transmembrane transport"/>
    <property type="evidence" value="ECO:0007669"/>
    <property type="project" value="UniProtKB-ARBA"/>
</dbReference>
<evidence type="ECO:0000313" key="11">
    <source>
        <dbReference type="EMBL" id="AHM77047.1"/>
    </source>
</evidence>
<dbReference type="PANTHER" id="PTHR23517:SF15">
    <property type="entry name" value="PROTON-DEPENDENT OLIGOPEPTIDE FAMILY TRANSPORT PROTEIN"/>
    <property type="match status" value="1"/>
</dbReference>
<dbReference type="NCBIfam" id="NF007575">
    <property type="entry name" value="PRK10207.1"/>
    <property type="match status" value="1"/>
</dbReference>
<dbReference type="GO" id="GO:0071916">
    <property type="term" value="F:dipeptide transmembrane transporter activity"/>
    <property type="evidence" value="ECO:0007669"/>
    <property type="project" value="UniProtKB-UniRule"/>
</dbReference>
<feature type="transmembrane region" description="Helical" evidence="10">
    <location>
        <begin position="293"/>
        <end position="312"/>
    </location>
</feature>
<reference evidence="11 12" key="1">
    <citation type="journal article" date="2014" name="Proc. Natl. Acad. Sci. U.S.A.">
        <title>Molecular dissection of the evolution of carbapenem-resistant multilocus sequence type 258 Klebsiella pneumoniae.</title>
        <authorList>
            <person name="Deleo F.R."/>
            <person name="Chen L."/>
            <person name="Porcella S.F."/>
            <person name="Martens C.A."/>
            <person name="Kobayashi S.D."/>
            <person name="Porter A.R."/>
            <person name="Chavda K.D."/>
            <person name="Jacobs M.R."/>
            <person name="Mathema B."/>
            <person name="Olsen R.J."/>
            <person name="Bonomo R.A."/>
            <person name="Musser J.M."/>
            <person name="Kreiswirth B.N."/>
        </authorList>
    </citation>
    <scope>NUCLEOTIDE SEQUENCE [LARGE SCALE GENOMIC DNA]</scope>
    <source>
        <strain evidence="11">30684/NJST258_2</strain>
    </source>
</reference>
<keyword evidence="3 10" id="KW-1003">Cell membrane</keyword>
<feature type="transmembrane region" description="Helical" evidence="10">
    <location>
        <begin position="241"/>
        <end position="259"/>
    </location>
</feature>
<name>W8USX7_KLEPN</name>
<evidence type="ECO:0000313" key="12">
    <source>
        <dbReference type="Proteomes" id="UP000019586"/>
    </source>
</evidence>
<keyword evidence="4 10" id="KW-0997">Cell inner membrane</keyword>
<dbReference type="Gene3D" id="1.20.1250.20">
    <property type="entry name" value="MFS general substrate transporter like domains"/>
    <property type="match status" value="1"/>
</dbReference>
<dbReference type="HOGENOM" id="CLU_004790_0_0_6"/>
<dbReference type="KEGG" id="kps:KPNJ2_00267"/>
<evidence type="ECO:0000256" key="1">
    <source>
        <dbReference type="ARBA" id="ARBA00004651"/>
    </source>
</evidence>
<evidence type="ECO:0000256" key="7">
    <source>
        <dbReference type="ARBA" id="ARBA00022927"/>
    </source>
</evidence>
<accession>W8USX7</accession>
<evidence type="ECO:0000256" key="4">
    <source>
        <dbReference type="ARBA" id="ARBA00022519"/>
    </source>
</evidence>
<feature type="transmembrane region" description="Helical" evidence="10">
    <location>
        <begin position="79"/>
        <end position="99"/>
    </location>
</feature>
<evidence type="ECO:0000256" key="6">
    <source>
        <dbReference type="ARBA" id="ARBA00022856"/>
    </source>
</evidence>
<keyword evidence="8 10" id="KW-1133">Transmembrane helix</keyword>
<dbReference type="InterPro" id="IPR023778">
    <property type="entry name" value="AA/pep_transptr_DtpB"/>
</dbReference>
<dbReference type="InterPro" id="IPR005279">
    <property type="entry name" value="Dipep/tripep_permease"/>
</dbReference>
<feature type="transmembrane region" description="Helical" evidence="10">
    <location>
        <begin position="200"/>
        <end position="220"/>
    </location>
</feature>
<dbReference type="PANTHER" id="PTHR23517">
    <property type="entry name" value="RESISTANCE PROTEIN MDTM, PUTATIVE-RELATED-RELATED"/>
    <property type="match status" value="1"/>
</dbReference>
<dbReference type="GO" id="GO:0005886">
    <property type="term" value="C:plasma membrane"/>
    <property type="evidence" value="ECO:0007669"/>
    <property type="project" value="UniProtKB-SubCell"/>
</dbReference>
<sequence length="517" mass="56712">MASYQTFSARSGIRVHTFWESNTRRRNMNTTAPTGLLQQPRPFFMIFFVELWERFGYYGVQGILAVFFVKQLGFSQEQAFITFGAFAALVYGLISIGGYVGDHLLGTKRTLVLGAIVLAIGYFMTGMSLLKPQLIFIALGTIAVGNGLFKANPASLLSKCYPPKDARLDGAFTLFYMSINIGSLLSLSLAPVIAEKFGYAVTYNLCGAGLIIALLVYFACRGMVKDIGSEPDHRPLSLRNLALVLAGTVVMIFLCAWLMHNVMIANLVLIVLSVVVIAFFFREAFRLDKTGRNKMFVAFILMIEAVLFYILYAQMPTSLNFFAINNVHHEILGFTINPVSFQALNPFWVVVASPVLAAIYTHLGHKGKDLTMPVKFTLGMFLCALGFLTAAAAGMWFADAQGLTSPWFIVLVYLFQSLGELLISALGLAMVAALVPQHLMGFILGMWFLTQAAAFLLGGYVATFTAVPENITDPLQTLPVYTNVFSKIGLVTLGVTVVMALMVPWLNRMINTPASAE</sequence>
<feature type="transmembrane region" description="Helical" evidence="10">
    <location>
        <begin position="134"/>
        <end position="151"/>
    </location>
</feature>
<feature type="transmembrane region" description="Helical" evidence="10">
    <location>
        <begin position="376"/>
        <end position="398"/>
    </location>
</feature>
<dbReference type="NCBIfam" id="TIGR00924">
    <property type="entry name" value="yjdL_sub1_fam"/>
    <property type="match status" value="1"/>
</dbReference>
<dbReference type="FunFam" id="1.20.1250.20:FF:000017">
    <property type="entry name" value="Dipeptide and tripeptide permease A"/>
    <property type="match status" value="1"/>
</dbReference>
<feature type="transmembrane region" description="Helical" evidence="10">
    <location>
        <begin position="111"/>
        <end position="128"/>
    </location>
</feature>
<dbReference type="SUPFAM" id="SSF103473">
    <property type="entry name" value="MFS general substrate transporter"/>
    <property type="match status" value="2"/>
</dbReference>
<dbReference type="Pfam" id="PF00854">
    <property type="entry name" value="PTR2"/>
    <property type="match status" value="1"/>
</dbReference>
<dbReference type="Proteomes" id="UP000019586">
    <property type="component" value="Chromosome"/>
</dbReference>
<dbReference type="PATRIC" id="fig|1420013.3.peg.253"/>
<feature type="transmembrane region" description="Helical" evidence="10">
    <location>
        <begin position="484"/>
        <end position="506"/>
    </location>
</feature>
<proteinExistence type="inferred from homology"/>
<keyword evidence="2 10" id="KW-0813">Transport</keyword>
<dbReference type="GO" id="GO:0042937">
    <property type="term" value="F:tripeptide transmembrane transporter activity"/>
    <property type="evidence" value="ECO:0007669"/>
    <property type="project" value="UniProtKB-UniRule"/>
</dbReference>
<dbReference type="CDD" id="cd17346">
    <property type="entry name" value="MFS_DtpA_like"/>
    <property type="match status" value="1"/>
</dbReference>
<feature type="transmembrane region" description="Helical" evidence="10">
    <location>
        <begin position="347"/>
        <end position="364"/>
    </location>
</feature>
<dbReference type="PROSITE" id="PS01023">
    <property type="entry name" value="PTR2_2"/>
    <property type="match status" value="1"/>
</dbReference>
<comment type="similarity">
    <text evidence="10">Belongs to the major facilitator superfamily. Proton-dependent oligopeptide transporter (POT/PTR) (TC 2.A.17) family. DtpB subfamily.</text>
</comment>
<evidence type="ECO:0000256" key="10">
    <source>
        <dbReference type="HAMAP-Rule" id="MF_01879"/>
    </source>
</evidence>
<keyword evidence="7 10" id="KW-0653">Protein transport</keyword>